<evidence type="ECO:0000256" key="1">
    <source>
        <dbReference type="SAM" id="Phobius"/>
    </source>
</evidence>
<dbReference type="EMBL" id="JAPMOU010000027">
    <property type="protein sequence ID" value="MDE1464021.1"/>
    <property type="molecule type" value="Genomic_DNA"/>
</dbReference>
<dbReference type="InterPro" id="IPR021354">
    <property type="entry name" value="DUF2975"/>
</dbReference>
<feature type="transmembrane region" description="Helical" evidence="1">
    <location>
        <begin position="53"/>
        <end position="80"/>
    </location>
</feature>
<dbReference type="Proteomes" id="UP001528823">
    <property type="component" value="Unassembled WGS sequence"/>
</dbReference>
<comment type="caution">
    <text evidence="2">The sequence shown here is derived from an EMBL/GenBank/DDBJ whole genome shotgun (WGS) entry which is preliminary data.</text>
</comment>
<keyword evidence="1" id="KW-1133">Transmembrane helix</keyword>
<dbReference type="Pfam" id="PF11188">
    <property type="entry name" value="DUF2975"/>
    <property type="match status" value="1"/>
</dbReference>
<protein>
    <submittedName>
        <fullName evidence="2">DUF2975 domain-containing protein</fullName>
    </submittedName>
</protein>
<evidence type="ECO:0000313" key="3">
    <source>
        <dbReference type="Proteomes" id="UP001528823"/>
    </source>
</evidence>
<gene>
    <name evidence="2" type="ORF">ORQ98_18870</name>
</gene>
<keyword evidence="3" id="KW-1185">Reference proteome</keyword>
<proteinExistence type="predicted"/>
<name>A0ABT5UCB7_9GAMM</name>
<feature type="transmembrane region" description="Helical" evidence="1">
    <location>
        <begin position="12"/>
        <end position="33"/>
    </location>
</feature>
<feature type="transmembrane region" description="Helical" evidence="1">
    <location>
        <begin position="100"/>
        <end position="122"/>
    </location>
</feature>
<evidence type="ECO:0000313" key="2">
    <source>
        <dbReference type="EMBL" id="MDE1464021.1"/>
    </source>
</evidence>
<accession>A0ABT5UCB7</accession>
<dbReference type="RefSeq" id="WP_274690352.1">
    <property type="nucleotide sequence ID" value="NZ_JAPMOU010000027.1"/>
</dbReference>
<keyword evidence="1" id="KW-0812">Transmembrane</keyword>
<organism evidence="2 3">
    <name type="scientific">Spartinivicinus poritis</name>
    <dbReference type="NCBI Taxonomy" id="2994640"/>
    <lineage>
        <taxon>Bacteria</taxon>
        <taxon>Pseudomonadati</taxon>
        <taxon>Pseudomonadota</taxon>
        <taxon>Gammaproteobacteria</taxon>
        <taxon>Oceanospirillales</taxon>
        <taxon>Zooshikellaceae</taxon>
        <taxon>Spartinivicinus</taxon>
    </lineage>
</organism>
<reference evidence="2 3" key="1">
    <citation type="submission" date="2022-11" db="EMBL/GenBank/DDBJ databases">
        <title>Spartinivicinus poritis sp. nov., isolated from scleractinian coral Porites lutea.</title>
        <authorList>
            <person name="Zhang G."/>
            <person name="Cai L."/>
            <person name="Wei Q."/>
        </authorList>
    </citation>
    <scope>NUCLEOTIDE SEQUENCE [LARGE SCALE GENOMIC DNA]</scope>
    <source>
        <strain evidence="2 3">A2-2</strain>
    </source>
</reference>
<feature type="transmembrane region" description="Helical" evidence="1">
    <location>
        <begin position="142"/>
        <end position="159"/>
    </location>
</feature>
<sequence length="172" mass="19029">MDKIAAISKRCRIFCTLLYGVVLIGAVGMWVFMTPELALMFGADVKQVIITPATKILGVAITVIPLSVILYGLYLLINLFKNYEKGQVFTLLNAIILRRIGLLSYIWVICEVIYSTLLVLVLTFQNPPGEKILQITLLPSSIIPLVFGSIIISISWVLVEAQKVAEDHALIP</sequence>
<keyword evidence="1" id="KW-0472">Membrane</keyword>